<evidence type="ECO:0000313" key="4">
    <source>
        <dbReference type="Proteomes" id="UP000325577"/>
    </source>
</evidence>
<feature type="repeat" description="PPR" evidence="2">
    <location>
        <begin position="255"/>
        <end position="289"/>
    </location>
</feature>
<dbReference type="PROSITE" id="PS51375">
    <property type="entry name" value="PPR"/>
    <property type="match status" value="5"/>
</dbReference>
<dbReference type="Pfam" id="PF01535">
    <property type="entry name" value="PPR"/>
    <property type="match status" value="2"/>
</dbReference>
<feature type="repeat" description="PPR" evidence="2">
    <location>
        <begin position="362"/>
        <end position="396"/>
    </location>
</feature>
<accession>A0A5J5BFZ8</accession>
<sequence>MPTRSYSTRLPRDHSLYSQVTQFSHLSPSLFSSLSKQPHTSTPLNTQQKLFFSSKPNSIPELVLASDWSKKLEGDLSNSNQKLTHETVIYVLKKLDKDPNKASKFFNWVSDKNGFKPSSTIYSLMLRIYANKESMKLFWVTITKMKEQGFYIDEETYRTILGEFKILKMASDATALTHFYNRMVQENAMDSVVKHMVRVVIGSDWGREVEKELGDMKISVSDNFVLRTLKELRRYPSKALKFFKWVGGHSSYEHNSVTYNSIVRVLGRDDSIVEFWTMVKEMKTVGHQMDLDTYIKISRSFQKSMLLKDAVELYELMMDGPYKPSIQDCGLLLRTISRSSNPDLDLVFRVVKKYEAAGNSLSKAVYDGIHRSLTSVGRFDEAEKITEAMRNAGYEPDNITYSQLVYGLCKAKRLQEACELLDMMEASGCIPDLKTWTILIQGHCAADEVDKALLCFAKMMEKNGDADADLLDVLVNGFLSQKRILGAYKLFVELVDKARLRPWQATYKNLIQKLLGERKLEEALNLLHLMKKQNYPPFPEPFVQYISKFGTVEDAGDFLKALSMKDYPSVSAYLHVFESFFEEGRHSEAKDLLYKCPHHIPLLCRNIIFFLLREALPSNTELIASQSSHAWHSHSSSSSSTANEFDARRLNFKSKPTRFKLEALNQSSADGHGSARWDFGQSLWDSYEIVTVSKRLEAGLVLDHQFSRLGDSTRIVKRRKESKSSLRNLFYRVSSRRSDEADIPREEGFG</sequence>
<dbReference type="Pfam" id="PF12854">
    <property type="entry name" value="PPR_1"/>
    <property type="match status" value="2"/>
</dbReference>
<name>A0A5J5BFZ8_9ASTE</name>
<dbReference type="InterPro" id="IPR002885">
    <property type="entry name" value="PPR_rpt"/>
</dbReference>
<keyword evidence="4" id="KW-1185">Reference proteome</keyword>
<dbReference type="EMBL" id="CM018036">
    <property type="protein sequence ID" value="KAA8540762.1"/>
    <property type="molecule type" value="Genomic_DNA"/>
</dbReference>
<proteinExistence type="predicted"/>
<keyword evidence="1" id="KW-0677">Repeat</keyword>
<dbReference type="InterPro" id="IPR044578">
    <property type="entry name" value="BIR6-like"/>
</dbReference>
<dbReference type="PANTHER" id="PTHR47003">
    <property type="entry name" value="OS01G0970900 PROTEIN"/>
    <property type="match status" value="1"/>
</dbReference>
<dbReference type="InterPro" id="IPR011990">
    <property type="entry name" value="TPR-like_helical_dom_sf"/>
</dbReference>
<dbReference type="PANTHER" id="PTHR47003:SF2">
    <property type="entry name" value="OS01G0970900 PROTEIN"/>
    <property type="match status" value="1"/>
</dbReference>
<dbReference type="AlphaFoldDB" id="A0A5J5BFZ8"/>
<dbReference type="NCBIfam" id="TIGR00756">
    <property type="entry name" value="PPR"/>
    <property type="match status" value="3"/>
</dbReference>
<dbReference type="OrthoDB" id="185373at2759"/>
<dbReference type="Gene3D" id="1.25.40.10">
    <property type="entry name" value="Tetratricopeptide repeat domain"/>
    <property type="match status" value="3"/>
</dbReference>
<evidence type="ECO:0000256" key="1">
    <source>
        <dbReference type="ARBA" id="ARBA00022737"/>
    </source>
</evidence>
<feature type="repeat" description="PPR" evidence="2">
    <location>
        <begin position="503"/>
        <end position="537"/>
    </location>
</feature>
<gene>
    <name evidence="3" type="ORF">F0562_024319</name>
</gene>
<evidence type="ECO:0000313" key="3">
    <source>
        <dbReference type="EMBL" id="KAA8540762.1"/>
    </source>
</evidence>
<organism evidence="3 4">
    <name type="scientific">Nyssa sinensis</name>
    <dbReference type="NCBI Taxonomy" id="561372"/>
    <lineage>
        <taxon>Eukaryota</taxon>
        <taxon>Viridiplantae</taxon>
        <taxon>Streptophyta</taxon>
        <taxon>Embryophyta</taxon>
        <taxon>Tracheophyta</taxon>
        <taxon>Spermatophyta</taxon>
        <taxon>Magnoliopsida</taxon>
        <taxon>eudicotyledons</taxon>
        <taxon>Gunneridae</taxon>
        <taxon>Pentapetalae</taxon>
        <taxon>asterids</taxon>
        <taxon>Cornales</taxon>
        <taxon>Nyssaceae</taxon>
        <taxon>Nyssa</taxon>
    </lineage>
</organism>
<protein>
    <recommendedName>
        <fullName evidence="5">Pentacotripeptide-repeat region of PRORP domain-containing protein</fullName>
    </recommendedName>
</protein>
<dbReference type="Proteomes" id="UP000325577">
    <property type="component" value="Linkage Group LG13"/>
</dbReference>
<reference evidence="3 4" key="1">
    <citation type="submission" date="2019-09" db="EMBL/GenBank/DDBJ databases">
        <title>A chromosome-level genome assembly of the Chinese tupelo Nyssa sinensis.</title>
        <authorList>
            <person name="Yang X."/>
            <person name="Kang M."/>
            <person name="Yang Y."/>
            <person name="Xiong H."/>
            <person name="Wang M."/>
            <person name="Zhang Z."/>
            <person name="Wang Z."/>
            <person name="Wu H."/>
            <person name="Ma T."/>
            <person name="Liu J."/>
            <person name="Xi Z."/>
        </authorList>
    </citation>
    <scope>NUCLEOTIDE SEQUENCE [LARGE SCALE GENOMIC DNA]</scope>
    <source>
        <strain evidence="3">J267</strain>
        <tissue evidence="3">Leaf</tissue>
    </source>
</reference>
<evidence type="ECO:0000256" key="2">
    <source>
        <dbReference type="PROSITE-ProRule" id="PRU00708"/>
    </source>
</evidence>
<feature type="repeat" description="PPR" evidence="2">
    <location>
        <begin position="432"/>
        <end position="466"/>
    </location>
</feature>
<feature type="repeat" description="PPR" evidence="2">
    <location>
        <begin position="397"/>
        <end position="431"/>
    </location>
</feature>
<dbReference type="GO" id="GO:0008380">
    <property type="term" value="P:RNA splicing"/>
    <property type="evidence" value="ECO:0007669"/>
    <property type="project" value="InterPro"/>
</dbReference>
<evidence type="ECO:0008006" key="5">
    <source>
        <dbReference type="Google" id="ProtNLM"/>
    </source>
</evidence>